<feature type="transmembrane region" description="Helical" evidence="1">
    <location>
        <begin position="12"/>
        <end position="33"/>
    </location>
</feature>
<dbReference type="Proteomes" id="UP000177894">
    <property type="component" value="Chromosome"/>
</dbReference>
<sequence length="116" mass="13513">MRSIKRKKSPISWSKILSLFIFFIILAVTLFLYRTYGEVLAARGNASQEILRTEESRLLLFSFFLLHITFFSLASLQKHLCKRDRTKQLKSTSPIISSELHHPKLLIQSPVHKQEV</sequence>
<accession>A0ABN4T3I6</accession>
<evidence type="ECO:0000313" key="2">
    <source>
        <dbReference type="EMBL" id="AOY74691.1"/>
    </source>
</evidence>
<keyword evidence="3" id="KW-1185">Reference proteome</keyword>
<gene>
    <name evidence="2" type="ORF">BJL90_01205</name>
</gene>
<evidence type="ECO:0000256" key="1">
    <source>
        <dbReference type="SAM" id="Phobius"/>
    </source>
</evidence>
<feature type="transmembrane region" description="Helical" evidence="1">
    <location>
        <begin position="58"/>
        <end position="76"/>
    </location>
</feature>
<organism evidence="2 3">
    <name type="scientific">Clostridium formicaceticum</name>
    <dbReference type="NCBI Taxonomy" id="1497"/>
    <lineage>
        <taxon>Bacteria</taxon>
        <taxon>Bacillati</taxon>
        <taxon>Bacillota</taxon>
        <taxon>Clostridia</taxon>
        <taxon>Eubacteriales</taxon>
        <taxon>Clostridiaceae</taxon>
        <taxon>Clostridium</taxon>
    </lineage>
</organism>
<proteinExistence type="predicted"/>
<keyword evidence="1" id="KW-0472">Membrane</keyword>
<protein>
    <submittedName>
        <fullName evidence="2">Uncharacterized protein</fullName>
    </submittedName>
</protein>
<dbReference type="EMBL" id="CP017603">
    <property type="protein sequence ID" value="AOY74691.1"/>
    <property type="molecule type" value="Genomic_DNA"/>
</dbReference>
<keyword evidence="1" id="KW-0812">Transmembrane</keyword>
<keyword evidence="1" id="KW-1133">Transmembrane helix</keyword>
<name>A0ABN4T3I6_9CLOT</name>
<evidence type="ECO:0000313" key="3">
    <source>
        <dbReference type="Proteomes" id="UP000177894"/>
    </source>
</evidence>
<reference evidence="2 3" key="1">
    <citation type="submission" date="2016-10" db="EMBL/GenBank/DDBJ databases">
        <title>Complete Genome Sequence of Acetogen Clostridium formicoaceticum ATCC 27076.</title>
        <authorList>
            <person name="Bao T."/>
            <person name="Cheng C."/>
            <person name="Zhao J."/>
            <person name="Yang S.-T."/>
            <person name="Wang J."/>
            <person name="Wang M."/>
        </authorList>
    </citation>
    <scope>NUCLEOTIDE SEQUENCE [LARGE SCALE GENOMIC DNA]</scope>
    <source>
        <strain evidence="2 3">ATCC 27076</strain>
    </source>
</reference>